<gene>
    <name evidence="1" type="ORF">NPIL_2131</name>
</gene>
<reference evidence="1" key="1">
    <citation type="submission" date="2020-08" db="EMBL/GenBank/DDBJ databases">
        <title>Multicomponent nature underlies the extraordinary mechanical properties of spider dragline silk.</title>
        <authorList>
            <person name="Kono N."/>
            <person name="Nakamura H."/>
            <person name="Mori M."/>
            <person name="Yoshida Y."/>
            <person name="Ohtoshi R."/>
            <person name="Malay A.D."/>
            <person name="Moran D.A.P."/>
            <person name="Tomita M."/>
            <person name="Numata K."/>
            <person name="Arakawa K."/>
        </authorList>
    </citation>
    <scope>NUCLEOTIDE SEQUENCE</scope>
</reference>
<name>A0A8X6TKP3_NEPPI</name>
<feature type="non-terminal residue" evidence="1">
    <location>
        <position position="1"/>
    </location>
</feature>
<evidence type="ECO:0000313" key="1">
    <source>
        <dbReference type="EMBL" id="GFT18235.1"/>
    </source>
</evidence>
<comment type="caution">
    <text evidence="1">The sequence shown here is derived from an EMBL/GenBank/DDBJ whole genome shotgun (WGS) entry which is preliminary data.</text>
</comment>
<protein>
    <submittedName>
        <fullName evidence="1">Uncharacterized protein</fullName>
    </submittedName>
</protein>
<proteinExistence type="predicted"/>
<dbReference type="EMBL" id="BMAW01058823">
    <property type="protein sequence ID" value="GFT18235.1"/>
    <property type="molecule type" value="Genomic_DNA"/>
</dbReference>
<dbReference type="Proteomes" id="UP000887013">
    <property type="component" value="Unassembled WGS sequence"/>
</dbReference>
<accession>A0A8X6TKP3</accession>
<keyword evidence="2" id="KW-1185">Reference proteome</keyword>
<sequence>IGSHEKLESITPVVYPVIIIQSAMCKISSDALYSLRLSFSIHYISVASFCGSTDLGDFSVTYYIGQLLTGPCIWL</sequence>
<evidence type="ECO:0000313" key="2">
    <source>
        <dbReference type="Proteomes" id="UP000887013"/>
    </source>
</evidence>
<dbReference type="AlphaFoldDB" id="A0A8X6TKP3"/>
<organism evidence="1 2">
    <name type="scientific">Nephila pilipes</name>
    <name type="common">Giant wood spider</name>
    <name type="synonym">Nephila maculata</name>
    <dbReference type="NCBI Taxonomy" id="299642"/>
    <lineage>
        <taxon>Eukaryota</taxon>
        <taxon>Metazoa</taxon>
        <taxon>Ecdysozoa</taxon>
        <taxon>Arthropoda</taxon>
        <taxon>Chelicerata</taxon>
        <taxon>Arachnida</taxon>
        <taxon>Araneae</taxon>
        <taxon>Araneomorphae</taxon>
        <taxon>Entelegynae</taxon>
        <taxon>Araneoidea</taxon>
        <taxon>Nephilidae</taxon>
        <taxon>Nephila</taxon>
    </lineage>
</organism>